<sequence>MTTTTASLENKLAMFNPDLFRSWNDVLVDYDDVDGDCDGEDRSQSDSSQTSSSTISLLSMPETHNKTSRFNQFTLERNGNIRNDRTISLQHNQSNESTEIHSNQKNKNIRGNESRGGGKNRWCDDGGGGGSGGRSYPYRRSPGPIRSPPDYGNNDCRFNSMKGSFIIHSIDSPNQ</sequence>
<reference evidence="2 3" key="1">
    <citation type="journal article" date="2015" name="Parasit. Vectors">
        <title>Draft genome of the scabies mite.</title>
        <authorList>
            <person name="Rider S.D.Jr."/>
            <person name="Morgan M.S."/>
            <person name="Arlian L.G."/>
        </authorList>
    </citation>
    <scope>NUCLEOTIDE SEQUENCE [LARGE SCALE GENOMIC DNA]</scope>
    <source>
        <strain evidence="2">Arlian Lab</strain>
    </source>
</reference>
<feature type="compositionally biased region" description="Gly residues" evidence="1">
    <location>
        <begin position="114"/>
        <end position="133"/>
    </location>
</feature>
<evidence type="ECO:0000313" key="2">
    <source>
        <dbReference type="EMBL" id="KPM07617.1"/>
    </source>
</evidence>
<dbReference type="Proteomes" id="UP000616769">
    <property type="component" value="Unassembled WGS sequence"/>
</dbReference>
<proteinExistence type="predicted"/>
<feature type="compositionally biased region" description="Polar residues" evidence="1">
    <location>
        <begin position="68"/>
        <end position="111"/>
    </location>
</feature>
<accession>A0A132A9N7</accession>
<name>A0A132A9N7_SARSC</name>
<dbReference type="OrthoDB" id="428480at2759"/>
<protein>
    <submittedName>
        <fullName evidence="2">Uncharacterized protein</fullName>
    </submittedName>
</protein>
<dbReference type="VEuPathDB" id="VectorBase:SSCA004665"/>
<organism evidence="2 3">
    <name type="scientific">Sarcoptes scabiei</name>
    <name type="common">Itch mite</name>
    <name type="synonym">Acarus scabiei</name>
    <dbReference type="NCBI Taxonomy" id="52283"/>
    <lineage>
        <taxon>Eukaryota</taxon>
        <taxon>Metazoa</taxon>
        <taxon>Ecdysozoa</taxon>
        <taxon>Arthropoda</taxon>
        <taxon>Chelicerata</taxon>
        <taxon>Arachnida</taxon>
        <taxon>Acari</taxon>
        <taxon>Acariformes</taxon>
        <taxon>Sarcoptiformes</taxon>
        <taxon>Astigmata</taxon>
        <taxon>Psoroptidia</taxon>
        <taxon>Sarcoptoidea</taxon>
        <taxon>Sarcoptidae</taxon>
        <taxon>Sarcoptinae</taxon>
        <taxon>Sarcoptes</taxon>
    </lineage>
</organism>
<evidence type="ECO:0000313" key="3">
    <source>
        <dbReference type="Proteomes" id="UP000616769"/>
    </source>
</evidence>
<feature type="region of interest" description="Disordered" evidence="1">
    <location>
        <begin position="34"/>
        <end position="157"/>
    </location>
</feature>
<gene>
    <name evidence="2" type="ORF">QR98_0061160</name>
</gene>
<dbReference type="AlphaFoldDB" id="A0A132A9N7"/>
<feature type="compositionally biased region" description="Low complexity" evidence="1">
    <location>
        <begin position="45"/>
        <end position="59"/>
    </location>
</feature>
<dbReference type="EMBL" id="JXLN01011748">
    <property type="protein sequence ID" value="KPM07617.1"/>
    <property type="molecule type" value="Genomic_DNA"/>
</dbReference>
<evidence type="ECO:0000256" key="1">
    <source>
        <dbReference type="SAM" id="MobiDB-lite"/>
    </source>
</evidence>
<comment type="caution">
    <text evidence="2">The sequence shown here is derived from an EMBL/GenBank/DDBJ whole genome shotgun (WGS) entry which is preliminary data.</text>
</comment>
<feature type="compositionally biased region" description="Low complexity" evidence="1">
    <location>
        <begin position="134"/>
        <end position="144"/>
    </location>
</feature>